<keyword evidence="6" id="KW-1185">Reference proteome</keyword>
<comment type="caution">
    <text evidence="5">The sequence shown here is derived from an EMBL/GenBank/DDBJ whole genome shotgun (WGS) entry which is preliminary data.</text>
</comment>
<keyword evidence="2" id="KW-0560">Oxidoreductase</keyword>
<dbReference type="InterPro" id="IPR002347">
    <property type="entry name" value="SDR_fam"/>
</dbReference>
<reference evidence="5 6" key="1">
    <citation type="submission" date="2024-03" db="EMBL/GenBank/DDBJ databases">
        <title>Actinomycetospora sp. OC33-EN06, a novel actinomycete isolated from wild orchid (Aerides multiflora).</title>
        <authorList>
            <person name="Suriyachadkun C."/>
        </authorList>
    </citation>
    <scope>NUCLEOTIDE SEQUENCE [LARGE SCALE GENOMIC DNA]</scope>
    <source>
        <strain evidence="5 6">OC33-EN06</strain>
    </source>
</reference>
<dbReference type="PRINTS" id="PR00081">
    <property type="entry name" value="GDHRDH"/>
</dbReference>
<dbReference type="Pfam" id="PF00106">
    <property type="entry name" value="adh_short"/>
    <property type="match status" value="1"/>
</dbReference>
<evidence type="ECO:0000256" key="3">
    <source>
        <dbReference type="RuleBase" id="RU000363"/>
    </source>
</evidence>
<dbReference type="EMBL" id="JBBEGL010000003">
    <property type="protein sequence ID" value="MEJ2887518.1"/>
    <property type="molecule type" value="Genomic_DNA"/>
</dbReference>
<dbReference type="Proteomes" id="UP001370100">
    <property type="component" value="Unassembled WGS sequence"/>
</dbReference>
<evidence type="ECO:0000256" key="4">
    <source>
        <dbReference type="SAM" id="MobiDB-lite"/>
    </source>
</evidence>
<dbReference type="InterPro" id="IPR036291">
    <property type="entry name" value="NAD(P)-bd_dom_sf"/>
</dbReference>
<evidence type="ECO:0000313" key="5">
    <source>
        <dbReference type="EMBL" id="MEJ2887518.1"/>
    </source>
</evidence>
<organism evidence="5 6">
    <name type="scientific">Actinomycetospora aeridis</name>
    <dbReference type="NCBI Taxonomy" id="3129231"/>
    <lineage>
        <taxon>Bacteria</taxon>
        <taxon>Bacillati</taxon>
        <taxon>Actinomycetota</taxon>
        <taxon>Actinomycetes</taxon>
        <taxon>Pseudonocardiales</taxon>
        <taxon>Pseudonocardiaceae</taxon>
        <taxon>Actinomycetospora</taxon>
    </lineage>
</organism>
<dbReference type="RefSeq" id="WP_337713981.1">
    <property type="nucleotide sequence ID" value="NZ_JBBEGL010000003.1"/>
</dbReference>
<feature type="region of interest" description="Disordered" evidence="4">
    <location>
        <begin position="243"/>
        <end position="263"/>
    </location>
</feature>
<protein>
    <submittedName>
        <fullName evidence="5">SDR family NAD(P)-dependent oxidoreductase</fullName>
    </submittedName>
</protein>
<dbReference type="Gene3D" id="3.40.50.720">
    <property type="entry name" value="NAD(P)-binding Rossmann-like Domain"/>
    <property type="match status" value="1"/>
</dbReference>
<evidence type="ECO:0000256" key="1">
    <source>
        <dbReference type="ARBA" id="ARBA00006484"/>
    </source>
</evidence>
<dbReference type="PANTHER" id="PTHR43180:SF33">
    <property type="entry name" value="15-HYDROXYPROSTAGLANDIN DEHYDROGENASE [NAD(+)]-LIKE"/>
    <property type="match status" value="1"/>
</dbReference>
<dbReference type="SUPFAM" id="SSF51735">
    <property type="entry name" value="NAD(P)-binding Rossmann-fold domains"/>
    <property type="match status" value="1"/>
</dbReference>
<dbReference type="PRINTS" id="PR00080">
    <property type="entry name" value="SDRFAMILY"/>
</dbReference>
<comment type="similarity">
    <text evidence="1 3">Belongs to the short-chain dehydrogenases/reductases (SDR) family.</text>
</comment>
<evidence type="ECO:0000313" key="6">
    <source>
        <dbReference type="Proteomes" id="UP001370100"/>
    </source>
</evidence>
<accession>A0ABU8N5E4</accession>
<sequence length="263" mass="26616">MSDPDGNGSVRHGHVALVTGGGSGIGAAVCTRLAADGYKVAVVDRDATAAAQVAQECGGIAVVCDVTSDTAIKAAVDEVTAWGRRLDLVVLNAGSTGGQSGVDDLDVAAYRRVMAVNVDHVVFGTNAVLPALRRAGGGTVIATSSLAGLTGMPDDAIYTLSKHAVVGYVRSVAATLADEPVRVMAVCPGFTDTALISGFRDSLGGFPLLTAPEVADAVAAMIERGASGECWFVQPGREPGPFRFRGVPGPAGAGMPPRLREDG</sequence>
<proteinExistence type="inferred from homology"/>
<dbReference type="PANTHER" id="PTHR43180">
    <property type="entry name" value="3-OXOACYL-(ACYL-CARRIER-PROTEIN) REDUCTASE (AFU_ORTHOLOGUE AFUA_6G11210)"/>
    <property type="match status" value="1"/>
</dbReference>
<evidence type="ECO:0000256" key="2">
    <source>
        <dbReference type="ARBA" id="ARBA00023002"/>
    </source>
</evidence>
<name>A0ABU8N5E4_9PSEU</name>
<gene>
    <name evidence="5" type="ORF">WCD41_13745</name>
</gene>
<feature type="compositionally biased region" description="Low complexity" evidence="4">
    <location>
        <begin position="243"/>
        <end position="257"/>
    </location>
</feature>